<keyword evidence="1" id="KW-1133">Transmembrane helix</keyword>
<dbReference type="Proteomes" id="UP000320811">
    <property type="component" value="Unassembled WGS sequence"/>
</dbReference>
<organism evidence="2 3">
    <name type="scientific">Chitinophaga polysaccharea</name>
    <dbReference type="NCBI Taxonomy" id="1293035"/>
    <lineage>
        <taxon>Bacteria</taxon>
        <taxon>Pseudomonadati</taxon>
        <taxon>Bacteroidota</taxon>
        <taxon>Chitinophagia</taxon>
        <taxon>Chitinophagales</taxon>
        <taxon>Chitinophagaceae</taxon>
        <taxon>Chitinophaga</taxon>
    </lineage>
</organism>
<evidence type="ECO:0000256" key="1">
    <source>
        <dbReference type="SAM" id="Phobius"/>
    </source>
</evidence>
<accession>A0A561PP15</accession>
<keyword evidence="3" id="KW-1185">Reference proteome</keyword>
<gene>
    <name evidence="2" type="ORF">FHW36_105289</name>
</gene>
<evidence type="ECO:0000313" key="2">
    <source>
        <dbReference type="EMBL" id="TWF39849.1"/>
    </source>
</evidence>
<evidence type="ECO:0000313" key="3">
    <source>
        <dbReference type="Proteomes" id="UP000320811"/>
    </source>
</evidence>
<proteinExistence type="predicted"/>
<comment type="caution">
    <text evidence="2">The sequence shown here is derived from an EMBL/GenBank/DDBJ whole genome shotgun (WGS) entry which is preliminary data.</text>
</comment>
<protein>
    <submittedName>
        <fullName evidence="2">Uncharacterized protein</fullName>
    </submittedName>
</protein>
<keyword evidence="1" id="KW-0472">Membrane</keyword>
<feature type="transmembrane region" description="Helical" evidence="1">
    <location>
        <begin position="27"/>
        <end position="49"/>
    </location>
</feature>
<keyword evidence="1" id="KW-0812">Transmembrane</keyword>
<sequence length="80" mass="8941">MACIVAIQAFLYLPNKKSPQPNMAEGFYPVVDSLCMILVSVIPVVIVMIMTMRVIISGPVTHHQTTAQSRYEKDGEYKIL</sequence>
<dbReference type="EMBL" id="VIWO01000005">
    <property type="protein sequence ID" value="TWF39849.1"/>
    <property type="molecule type" value="Genomic_DNA"/>
</dbReference>
<name>A0A561PP15_9BACT</name>
<dbReference type="AlphaFoldDB" id="A0A561PP15"/>
<reference evidence="2 3" key="1">
    <citation type="submission" date="2019-06" db="EMBL/GenBank/DDBJ databases">
        <title>Sorghum-associated microbial communities from plants grown in Nebraska, USA.</title>
        <authorList>
            <person name="Schachtman D."/>
        </authorList>
    </citation>
    <scope>NUCLEOTIDE SEQUENCE [LARGE SCALE GENOMIC DNA]</scope>
    <source>
        <strain evidence="2 3">1209</strain>
    </source>
</reference>